<dbReference type="InterPro" id="IPR050275">
    <property type="entry name" value="PGM_Phosphatase"/>
</dbReference>
<gene>
    <name evidence="2" type="ORF">TrRE_jg10622</name>
</gene>
<dbReference type="OrthoDB" id="354304at2759"/>
<evidence type="ECO:0000256" key="1">
    <source>
        <dbReference type="PIRSR" id="PIRSR613078-2"/>
    </source>
</evidence>
<dbReference type="InterPro" id="IPR029033">
    <property type="entry name" value="His_PPase_superfam"/>
</dbReference>
<dbReference type="EMBL" id="BRXZ01002262">
    <property type="protein sequence ID" value="GMH58414.1"/>
    <property type="molecule type" value="Genomic_DNA"/>
</dbReference>
<proteinExistence type="predicted"/>
<dbReference type="Proteomes" id="UP001165082">
    <property type="component" value="Unassembled WGS sequence"/>
</dbReference>
<sequence length="431" mass="47661">MMTFLERITTLMIVGSFILVDVCPLTQTVFLARHGETIYNAEGRIQGTLDSCLNLNGVDQAGELGNFLSGLGLEFDSVFASNMTRARQTLSVVKAVNHGSPARLPNELVDGMFREIELREWEGMLKVDIEREHPELWKTWRSTPEKVIMNDGSTPLVDLWERARNCWSTVVCGKGDSKTSLIVCHGALGKAMLARAMGEEIRGFRDSHYALTNAECVEVEFVDGEGTRWRRRHPNEGVWQQRKRANLNNLRGGAVVPTTRRHVISNHIAAAALTTLMQPARAISGDSSEALFPIVTIAKSVVRARDAKTVAEALGALEGVPSQEKKFKALFDSYSAPISYKESFLDNNAFLVYYTKGFDGPGRGNIEDLSPSELKQKERNGLRTEAWVYFDEAKAELEFLMREGEGVVTRDASVSLGKAAAALNSYLAIAD</sequence>
<evidence type="ECO:0008006" key="4">
    <source>
        <dbReference type="Google" id="ProtNLM"/>
    </source>
</evidence>
<name>A0A9W7DW02_9STRA</name>
<dbReference type="AlphaFoldDB" id="A0A9W7DW02"/>
<protein>
    <recommendedName>
        <fullName evidence="4">Phosphoglycerate mutase</fullName>
    </recommendedName>
</protein>
<evidence type="ECO:0000313" key="3">
    <source>
        <dbReference type="Proteomes" id="UP001165082"/>
    </source>
</evidence>
<keyword evidence="3" id="KW-1185">Reference proteome</keyword>
<dbReference type="InterPro" id="IPR013078">
    <property type="entry name" value="His_Pase_superF_clade-1"/>
</dbReference>
<dbReference type="PANTHER" id="PTHR48100">
    <property type="entry name" value="BROAD-SPECIFICITY PHOSPHATASE YOR283W-RELATED"/>
    <property type="match status" value="1"/>
</dbReference>
<dbReference type="SMART" id="SM00855">
    <property type="entry name" value="PGAM"/>
    <property type="match status" value="1"/>
</dbReference>
<dbReference type="Pfam" id="PF00300">
    <property type="entry name" value="His_Phos_1"/>
    <property type="match status" value="1"/>
</dbReference>
<dbReference type="GO" id="GO:0016791">
    <property type="term" value="F:phosphatase activity"/>
    <property type="evidence" value="ECO:0007669"/>
    <property type="project" value="TreeGrafter"/>
</dbReference>
<evidence type="ECO:0000313" key="2">
    <source>
        <dbReference type="EMBL" id="GMH58414.1"/>
    </source>
</evidence>
<dbReference type="SUPFAM" id="SSF53254">
    <property type="entry name" value="Phosphoglycerate mutase-like"/>
    <property type="match status" value="1"/>
</dbReference>
<dbReference type="Gene3D" id="3.40.50.1240">
    <property type="entry name" value="Phosphoglycerate mutase-like"/>
    <property type="match status" value="1"/>
</dbReference>
<reference evidence="2" key="1">
    <citation type="submission" date="2022-07" db="EMBL/GenBank/DDBJ databases">
        <title>Genome analysis of Parmales, a sister group of diatoms, reveals the evolutionary specialization of diatoms from phago-mixotrophs to photoautotrophs.</title>
        <authorList>
            <person name="Ban H."/>
            <person name="Sato S."/>
            <person name="Yoshikawa S."/>
            <person name="Kazumasa Y."/>
            <person name="Nakamura Y."/>
            <person name="Ichinomiya M."/>
            <person name="Saitoh K."/>
            <person name="Sato N."/>
            <person name="Blanc-Mathieu R."/>
            <person name="Endo H."/>
            <person name="Kuwata A."/>
            <person name="Ogata H."/>
        </authorList>
    </citation>
    <scope>NUCLEOTIDE SEQUENCE</scope>
</reference>
<comment type="caution">
    <text evidence="2">The sequence shown here is derived from an EMBL/GenBank/DDBJ whole genome shotgun (WGS) entry which is preliminary data.</text>
</comment>
<accession>A0A9W7DW02</accession>
<dbReference type="PANTHER" id="PTHR48100:SF10">
    <property type="entry name" value="2-CARBOXY-D-ARABINITOL-1-PHOSPHATASE-RELATED"/>
    <property type="match status" value="1"/>
</dbReference>
<dbReference type="PROSITE" id="PS00175">
    <property type="entry name" value="PG_MUTASE"/>
    <property type="match status" value="1"/>
</dbReference>
<feature type="binding site" evidence="1">
    <location>
        <begin position="33"/>
        <end position="40"/>
    </location>
    <ligand>
        <name>substrate</name>
    </ligand>
</feature>
<organism evidence="2 3">
    <name type="scientific">Triparma retinervis</name>
    <dbReference type="NCBI Taxonomy" id="2557542"/>
    <lineage>
        <taxon>Eukaryota</taxon>
        <taxon>Sar</taxon>
        <taxon>Stramenopiles</taxon>
        <taxon>Ochrophyta</taxon>
        <taxon>Bolidophyceae</taxon>
        <taxon>Parmales</taxon>
        <taxon>Triparmaceae</taxon>
        <taxon>Triparma</taxon>
    </lineage>
</organism>
<dbReference type="CDD" id="cd07067">
    <property type="entry name" value="HP_PGM_like"/>
    <property type="match status" value="1"/>
</dbReference>
<dbReference type="InterPro" id="IPR001345">
    <property type="entry name" value="PG/BPGM_mutase_AS"/>
</dbReference>
<feature type="binding site" evidence="1">
    <location>
        <position position="85"/>
    </location>
    <ligand>
        <name>substrate</name>
    </ligand>
</feature>